<keyword evidence="1" id="KW-0175">Coiled coil</keyword>
<evidence type="ECO:0000256" key="1">
    <source>
        <dbReference type="SAM" id="Coils"/>
    </source>
</evidence>
<sequence length="190" mass="22627">MFDVSNPNEDFREIKILMNGFYGEKQQRAEEIKKLKEALQMAELKTEEKLRVDDIEGYTTSKNEEEFYRRKIKAIDEMKPVKVDLFKLRELVKEEREKIVTEFDEGKDPLEKAFMKALIDLCDFMEDKRKRHEALRRLVDSFNMKGEVGVSRIFLSYLNDVEVSYHNDTIDLQKRIPHGGMSSMWFKKMV</sequence>
<dbReference type="EMBL" id="BSDY01000045">
    <property type="protein sequence ID" value="GLI58305.1"/>
    <property type="molecule type" value="Genomic_DNA"/>
</dbReference>
<feature type="coiled-coil region" evidence="1">
    <location>
        <begin position="25"/>
        <end position="52"/>
    </location>
</feature>
<keyword evidence="3" id="KW-1185">Reference proteome</keyword>
<evidence type="ECO:0000313" key="2">
    <source>
        <dbReference type="EMBL" id="GLI58305.1"/>
    </source>
</evidence>
<reference evidence="2" key="1">
    <citation type="submission" date="2022-12" db="EMBL/GenBank/DDBJ databases">
        <title>Reference genome sequencing for broad-spectrum identification of bacterial and archaeal isolates by mass spectrometry.</title>
        <authorList>
            <person name="Sekiguchi Y."/>
            <person name="Tourlousse D.M."/>
        </authorList>
    </citation>
    <scope>NUCLEOTIDE SEQUENCE</scope>
    <source>
        <strain evidence="2">10succ1</strain>
    </source>
</reference>
<dbReference type="RefSeq" id="WP_281838056.1">
    <property type="nucleotide sequence ID" value="NZ_BSDY01000045.1"/>
</dbReference>
<organism evidence="2 3">
    <name type="scientific">Propionigenium maris DSM 9537</name>
    <dbReference type="NCBI Taxonomy" id="1123000"/>
    <lineage>
        <taxon>Bacteria</taxon>
        <taxon>Fusobacteriati</taxon>
        <taxon>Fusobacteriota</taxon>
        <taxon>Fusobacteriia</taxon>
        <taxon>Fusobacteriales</taxon>
        <taxon>Fusobacteriaceae</taxon>
        <taxon>Propionigenium</taxon>
    </lineage>
</organism>
<evidence type="ECO:0000313" key="3">
    <source>
        <dbReference type="Proteomes" id="UP001144471"/>
    </source>
</evidence>
<gene>
    <name evidence="2" type="ORF">PM10SUCC1_38190</name>
</gene>
<protein>
    <submittedName>
        <fullName evidence="2">Uncharacterized protein</fullName>
    </submittedName>
</protein>
<proteinExistence type="predicted"/>
<dbReference type="Proteomes" id="UP001144471">
    <property type="component" value="Unassembled WGS sequence"/>
</dbReference>
<comment type="caution">
    <text evidence="2">The sequence shown here is derived from an EMBL/GenBank/DDBJ whole genome shotgun (WGS) entry which is preliminary data.</text>
</comment>
<accession>A0A9W6GQ48</accession>
<name>A0A9W6GQ48_9FUSO</name>
<dbReference type="AlphaFoldDB" id="A0A9W6GQ48"/>